<comment type="caution">
    <text evidence="1">The sequence shown here is derived from an EMBL/GenBank/DDBJ whole genome shotgun (WGS) entry which is preliminary data.</text>
</comment>
<organism evidence="1 2">
    <name type="scientific">Thelephora ganbajun</name>
    <name type="common">Ganba fungus</name>
    <dbReference type="NCBI Taxonomy" id="370292"/>
    <lineage>
        <taxon>Eukaryota</taxon>
        <taxon>Fungi</taxon>
        <taxon>Dikarya</taxon>
        <taxon>Basidiomycota</taxon>
        <taxon>Agaricomycotina</taxon>
        <taxon>Agaricomycetes</taxon>
        <taxon>Thelephorales</taxon>
        <taxon>Thelephoraceae</taxon>
        <taxon>Thelephora</taxon>
    </lineage>
</organism>
<accession>A0ACB6ZU77</accession>
<reference evidence="1" key="1">
    <citation type="submission" date="2019-10" db="EMBL/GenBank/DDBJ databases">
        <authorList>
            <consortium name="DOE Joint Genome Institute"/>
            <person name="Kuo A."/>
            <person name="Miyauchi S."/>
            <person name="Kiss E."/>
            <person name="Drula E."/>
            <person name="Kohler A."/>
            <person name="Sanchez-Garcia M."/>
            <person name="Andreopoulos B."/>
            <person name="Barry K.W."/>
            <person name="Bonito G."/>
            <person name="Buee M."/>
            <person name="Carver A."/>
            <person name="Chen C."/>
            <person name="Cichocki N."/>
            <person name="Clum A."/>
            <person name="Culley D."/>
            <person name="Crous P.W."/>
            <person name="Fauchery L."/>
            <person name="Girlanda M."/>
            <person name="Hayes R."/>
            <person name="Keri Z."/>
            <person name="Labutti K."/>
            <person name="Lipzen A."/>
            <person name="Lombard V."/>
            <person name="Magnuson J."/>
            <person name="Maillard F."/>
            <person name="Morin E."/>
            <person name="Murat C."/>
            <person name="Nolan M."/>
            <person name="Ohm R."/>
            <person name="Pangilinan J."/>
            <person name="Pereira M."/>
            <person name="Perotto S."/>
            <person name="Peter M."/>
            <person name="Riley R."/>
            <person name="Sitrit Y."/>
            <person name="Stielow B."/>
            <person name="Szollosi G."/>
            <person name="Zifcakova L."/>
            <person name="Stursova M."/>
            <person name="Spatafora J.W."/>
            <person name="Tedersoo L."/>
            <person name="Vaario L.-M."/>
            <person name="Yamada A."/>
            <person name="Yan M."/>
            <person name="Wang P."/>
            <person name="Xu J."/>
            <person name="Bruns T."/>
            <person name="Baldrian P."/>
            <person name="Vilgalys R."/>
            <person name="Henrissat B."/>
            <person name="Grigoriev I.V."/>
            <person name="Hibbett D."/>
            <person name="Nagy L.G."/>
            <person name="Martin F.M."/>
        </authorList>
    </citation>
    <scope>NUCLEOTIDE SEQUENCE</scope>
    <source>
        <strain evidence="1">P2</strain>
    </source>
</reference>
<proteinExistence type="predicted"/>
<gene>
    <name evidence="1" type="ORF">BDM02DRAFT_3108403</name>
</gene>
<evidence type="ECO:0000313" key="1">
    <source>
        <dbReference type="EMBL" id="KAF9653211.1"/>
    </source>
</evidence>
<keyword evidence="2" id="KW-1185">Reference proteome</keyword>
<reference evidence="1" key="2">
    <citation type="journal article" date="2020" name="Nat. Commun.">
        <title>Large-scale genome sequencing of mycorrhizal fungi provides insights into the early evolution of symbiotic traits.</title>
        <authorList>
            <person name="Miyauchi S."/>
            <person name="Kiss E."/>
            <person name="Kuo A."/>
            <person name="Drula E."/>
            <person name="Kohler A."/>
            <person name="Sanchez-Garcia M."/>
            <person name="Morin E."/>
            <person name="Andreopoulos B."/>
            <person name="Barry K.W."/>
            <person name="Bonito G."/>
            <person name="Buee M."/>
            <person name="Carver A."/>
            <person name="Chen C."/>
            <person name="Cichocki N."/>
            <person name="Clum A."/>
            <person name="Culley D."/>
            <person name="Crous P.W."/>
            <person name="Fauchery L."/>
            <person name="Girlanda M."/>
            <person name="Hayes R.D."/>
            <person name="Keri Z."/>
            <person name="LaButti K."/>
            <person name="Lipzen A."/>
            <person name="Lombard V."/>
            <person name="Magnuson J."/>
            <person name="Maillard F."/>
            <person name="Murat C."/>
            <person name="Nolan M."/>
            <person name="Ohm R.A."/>
            <person name="Pangilinan J."/>
            <person name="Pereira M.F."/>
            <person name="Perotto S."/>
            <person name="Peter M."/>
            <person name="Pfister S."/>
            <person name="Riley R."/>
            <person name="Sitrit Y."/>
            <person name="Stielow J.B."/>
            <person name="Szollosi G."/>
            <person name="Zifcakova L."/>
            <person name="Stursova M."/>
            <person name="Spatafora J.W."/>
            <person name="Tedersoo L."/>
            <person name="Vaario L.M."/>
            <person name="Yamada A."/>
            <person name="Yan M."/>
            <person name="Wang P."/>
            <person name="Xu J."/>
            <person name="Bruns T."/>
            <person name="Baldrian P."/>
            <person name="Vilgalys R."/>
            <person name="Dunand C."/>
            <person name="Henrissat B."/>
            <person name="Grigoriev I.V."/>
            <person name="Hibbett D."/>
            <person name="Nagy L.G."/>
            <person name="Martin F.M."/>
        </authorList>
    </citation>
    <scope>NUCLEOTIDE SEQUENCE</scope>
    <source>
        <strain evidence="1">P2</strain>
    </source>
</reference>
<name>A0ACB6ZU77_THEGA</name>
<dbReference type="EMBL" id="MU117965">
    <property type="protein sequence ID" value="KAF9653211.1"/>
    <property type="molecule type" value="Genomic_DNA"/>
</dbReference>
<evidence type="ECO:0000313" key="2">
    <source>
        <dbReference type="Proteomes" id="UP000886501"/>
    </source>
</evidence>
<dbReference type="Proteomes" id="UP000886501">
    <property type="component" value="Unassembled WGS sequence"/>
</dbReference>
<protein>
    <submittedName>
        <fullName evidence="1">Uncharacterized protein</fullName>
    </submittedName>
</protein>
<sequence>MTLSRESSDSTHDEEGAYPDANGRVHNRRNGRAFVCSLFVMLGVVWFLNNLRARSAPPDPDIGKTDTLR</sequence>